<reference evidence="1 2" key="1">
    <citation type="journal article" date="2009" name="Nature">
        <title>The Sorghum bicolor genome and the diversification of grasses.</title>
        <authorList>
            <person name="Paterson A.H."/>
            <person name="Bowers J.E."/>
            <person name="Bruggmann R."/>
            <person name="Dubchak I."/>
            <person name="Grimwood J."/>
            <person name="Gundlach H."/>
            <person name="Haberer G."/>
            <person name="Hellsten U."/>
            <person name="Mitros T."/>
            <person name="Poliakov A."/>
            <person name="Schmutz J."/>
            <person name="Spannagl M."/>
            <person name="Tang H."/>
            <person name="Wang X."/>
            <person name="Wicker T."/>
            <person name="Bharti A.K."/>
            <person name="Chapman J."/>
            <person name="Feltus F.A."/>
            <person name="Gowik U."/>
            <person name="Grigoriev I.V."/>
            <person name="Lyons E."/>
            <person name="Maher C.A."/>
            <person name="Martis M."/>
            <person name="Narechania A."/>
            <person name="Otillar R.P."/>
            <person name="Penning B.W."/>
            <person name="Salamov A.A."/>
            <person name="Wang Y."/>
            <person name="Zhang L."/>
            <person name="Carpita N.C."/>
            <person name="Freeling M."/>
            <person name="Gingle A.R."/>
            <person name="Hash C.T."/>
            <person name="Keller B."/>
            <person name="Klein P."/>
            <person name="Kresovich S."/>
            <person name="McCann M.C."/>
            <person name="Ming R."/>
            <person name="Peterson D.G."/>
            <person name="Mehboob-ur-Rahman"/>
            <person name="Ware D."/>
            <person name="Westhoff P."/>
            <person name="Mayer K.F."/>
            <person name="Messing J."/>
            <person name="Rokhsar D.S."/>
        </authorList>
    </citation>
    <scope>NUCLEOTIDE SEQUENCE [LARGE SCALE GENOMIC DNA]</scope>
    <source>
        <strain evidence="2">cv. BTx623</strain>
    </source>
</reference>
<dbReference type="AlphaFoldDB" id="A0A1W0VW15"/>
<reference evidence="2" key="2">
    <citation type="journal article" date="2018" name="Plant J.">
        <title>The Sorghum bicolor reference genome: improved assembly, gene annotations, a transcriptome atlas, and signatures of genome organization.</title>
        <authorList>
            <person name="McCormick R.F."/>
            <person name="Truong S.K."/>
            <person name="Sreedasyam A."/>
            <person name="Jenkins J."/>
            <person name="Shu S."/>
            <person name="Sims D."/>
            <person name="Kennedy M."/>
            <person name="Amirebrahimi M."/>
            <person name="Weers B.D."/>
            <person name="McKinley B."/>
            <person name="Mattison A."/>
            <person name="Morishige D.T."/>
            <person name="Grimwood J."/>
            <person name="Schmutz J."/>
            <person name="Mullet J.E."/>
        </authorList>
    </citation>
    <scope>NUCLEOTIDE SEQUENCE [LARGE SCALE GENOMIC DNA]</scope>
    <source>
        <strain evidence="2">cv. BTx623</strain>
    </source>
</reference>
<dbReference type="Gramene" id="OQU86322">
    <property type="protein sequence ID" value="OQU86322"/>
    <property type="gene ID" value="SORBI_3003G072632"/>
</dbReference>
<sequence>MALLSEGNKIGASSNAAASVSASSSILEAQTSDAKIQTKALISQLLSLTQQVVSADSIQANDAELATQKEVIKSRRLTWERIAIQIKRTLVSRKSKMVKNLRRFCYAEVSVYLFRYKYVVLACFDFPCVCNHLPVHVESANHAIFND</sequence>
<organism evidence="1 2">
    <name type="scientific">Sorghum bicolor</name>
    <name type="common">Sorghum</name>
    <name type="synonym">Sorghum vulgare</name>
    <dbReference type="NCBI Taxonomy" id="4558"/>
    <lineage>
        <taxon>Eukaryota</taxon>
        <taxon>Viridiplantae</taxon>
        <taxon>Streptophyta</taxon>
        <taxon>Embryophyta</taxon>
        <taxon>Tracheophyta</taxon>
        <taxon>Spermatophyta</taxon>
        <taxon>Magnoliopsida</taxon>
        <taxon>Liliopsida</taxon>
        <taxon>Poales</taxon>
        <taxon>Poaceae</taxon>
        <taxon>PACMAD clade</taxon>
        <taxon>Panicoideae</taxon>
        <taxon>Andropogonodae</taxon>
        <taxon>Andropogoneae</taxon>
        <taxon>Sorghinae</taxon>
        <taxon>Sorghum</taxon>
    </lineage>
</organism>
<protein>
    <submittedName>
        <fullName evidence="1">Uncharacterized protein</fullName>
    </submittedName>
</protein>
<proteinExistence type="predicted"/>
<keyword evidence="2" id="KW-1185">Reference proteome</keyword>
<dbReference type="EMBL" id="CM000762">
    <property type="protein sequence ID" value="OQU86322.1"/>
    <property type="molecule type" value="Genomic_DNA"/>
</dbReference>
<gene>
    <name evidence="1" type="ORF">SORBI_3003G072632</name>
</gene>
<evidence type="ECO:0000313" key="1">
    <source>
        <dbReference type="EMBL" id="OQU86322.1"/>
    </source>
</evidence>
<name>A0A1W0VW15_SORBI</name>
<accession>A0A1W0VW15</accession>
<dbReference type="InParanoid" id="A0A1W0VW15"/>
<dbReference type="Proteomes" id="UP000000768">
    <property type="component" value="Chromosome 3"/>
</dbReference>
<evidence type="ECO:0000313" key="2">
    <source>
        <dbReference type="Proteomes" id="UP000000768"/>
    </source>
</evidence>